<dbReference type="AlphaFoldDB" id="A0A3Q7IAY8"/>
<proteinExistence type="predicted"/>
<organism evidence="1">
    <name type="scientific">Solanum lycopersicum</name>
    <name type="common">Tomato</name>
    <name type="synonym">Lycopersicon esculentum</name>
    <dbReference type="NCBI Taxonomy" id="4081"/>
    <lineage>
        <taxon>Eukaryota</taxon>
        <taxon>Viridiplantae</taxon>
        <taxon>Streptophyta</taxon>
        <taxon>Embryophyta</taxon>
        <taxon>Tracheophyta</taxon>
        <taxon>Spermatophyta</taxon>
        <taxon>Magnoliopsida</taxon>
        <taxon>eudicotyledons</taxon>
        <taxon>Gunneridae</taxon>
        <taxon>Pentapetalae</taxon>
        <taxon>asterids</taxon>
        <taxon>lamiids</taxon>
        <taxon>Solanales</taxon>
        <taxon>Solanaceae</taxon>
        <taxon>Solanoideae</taxon>
        <taxon>Solaneae</taxon>
        <taxon>Solanum</taxon>
        <taxon>Solanum subgen. Lycopersicon</taxon>
    </lineage>
</organism>
<reference evidence="1" key="1">
    <citation type="journal article" date="2012" name="Nature">
        <title>The tomato genome sequence provides insights into fleshy fruit evolution.</title>
        <authorList>
            <consortium name="Tomato Genome Consortium"/>
        </authorList>
    </citation>
    <scope>NUCLEOTIDE SEQUENCE [LARGE SCALE GENOMIC DNA]</scope>
    <source>
        <strain evidence="1">cv. Heinz 1706</strain>
    </source>
</reference>
<sequence length="78" mass="8959">MSKYISYIHSGGFRNGMSSRSQLKTPFSRFYLEKIEFVLSALVMWSKFNQTILPRIIEFSLSGKASKQKIVLCKFGLS</sequence>
<name>A0A3Q7IAY8_SOLLC</name>
<evidence type="ECO:0000313" key="1">
    <source>
        <dbReference type="EnsemblPlants" id="Solyc10g005955.1.1"/>
    </source>
</evidence>
<dbReference type="InParanoid" id="A0A3Q7IAY8"/>
<reference evidence="1" key="2">
    <citation type="submission" date="2019-01" db="UniProtKB">
        <authorList>
            <consortium name="EnsemblPlants"/>
        </authorList>
    </citation>
    <scope>IDENTIFICATION</scope>
    <source>
        <strain evidence="1">cv. Heinz 1706</strain>
    </source>
</reference>
<protein>
    <submittedName>
        <fullName evidence="1">Uncharacterized protein</fullName>
    </submittedName>
</protein>
<keyword evidence="2" id="KW-1185">Reference proteome</keyword>
<evidence type="ECO:0000313" key="2">
    <source>
        <dbReference type="Proteomes" id="UP000004994"/>
    </source>
</evidence>
<dbReference type="Proteomes" id="UP000004994">
    <property type="component" value="Chromosome 10"/>
</dbReference>
<accession>A0A3Q7IAY8</accession>
<dbReference type="EnsemblPlants" id="Solyc10g005955.1.1">
    <property type="protein sequence ID" value="Solyc10g005955.1.1"/>
    <property type="gene ID" value="Solyc10g005955.1"/>
</dbReference>
<dbReference type="Gramene" id="Solyc10g005955.1.1">
    <property type="protein sequence ID" value="Solyc10g005955.1.1"/>
    <property type="gene ID" value="Solyc10g005955.1"/>
</dbReference>